<evidence type="ECO:0008006" key="5">
    <source>
        <dbReference type="Google" id="ProtNLM"/>
    </source>
</evidence>
<dbReference type="SUPFAM" id="SSF52129">
    <property type="entry name" value="Caspase-like"/>
    <property type="match status" value="1"/>
</dbReference>
<evidence type="ECO:0000259" key="1">
    <source>
        <dbReference type="PROSITE" id="PS50208"/>
    </source>
</evidence>
<reference evidence="3" key="1">
    <citation type="submission" date="2021-02" db="EMBL/GenBank/DDBJ databases">
        <authorList>
            <person name="Nowell W R."/>
        </authorList>
    </citation>
    <scope>NUCLEOTIDE SEQUENCE</scope>
</reference>
<keyword evidence="4" id="KW-1185">Reference proteome</keyword>
<evidence type="ECO:0000259" key="2">
    <source>
        <dbReference type="PROSITE" id="PS50837"/>
    </source>
</evidence>
<protein>
    <recommendedName>
        <fullName evidence="5">NACHT domain-containing protein</fullName>
    </recommendedName>
</protein>
<dbReference type="InterPro" id="IPR029030">
    <property type="entry name" value="Caspase-like_dom_sf"/>
</dbReference>
<accession>A0A815D6S2</accession>
<dbReference type="InterPro" id="IPR001309">
    <property type="entry name" value="Pept_C14_p20"/>
</dbReference>
<name>A0A815D6S2_ADIRI</name>
<dbReference type="InterPro" id="IPR011600">
    <property type="entry name" value="Pept_C14_caspase"/>
</dbReference>
<dbReference type="InterPro" id="IPR027417">
    <property type="entry name" value="P-loop_NTPase"/>
</dbReference>
<dbReference type="PROSITE" id="PS50208">
    <property type="entry name" value="CASPASE_P20"/>
    <property type="match status" value="1"/>
</dbReference>
<dbReference type="GO" id="GO:0004197">
    <property type="term" value="F:cysteine-type endopeptidase activity"/>
    <property type="evidence" value="ECO:0007669"/>
    <property type="project" value="InterPro"/>
</dbReference>
<feature type="non-terminal residue" evidence="3">
    <location>
        <position position="1"/>
    </location>
</feature>
<dbReference type="InterPro" id="IPR052039">
    <property type="entry name" value="Caspase-related_regulators"/>
</dbReference>
<evidence type="ECO:0000313" key="4">
    <source>
        <dbReference type="Proteomes" id="UP000663828"/>
    </source>
</evidence>
<gene>
    <name evidence="3" type="ORF">XAT740_LOCUS28677</name>
</gene>
<dbReference type="InterPro" id="IPR018247">
    <property type="entry name" value="EF_Hand_1_Ca_BS"/>
</dbReference>
<feature type="domain" description="NACHT" evidence="2">
    <location>
        <begin position="795"/>
        <end position="895"/>
    </location>
</feature>
<dbReference type="PANTHER" id="PTHR22576">
    <property type="entry name" value="MUCOSA ASSOCIATED LYMPHOID TISSUE LYMPHOMA TRANSLOCATION PROTEIN 1/PARACASPASE"/>
    <property type="match status" value="1"/>
</dbReference>
<dbReference type="Gene3D" id="3.40.50.300">
    <property type="entry name" value="P-loop containing nucleotide triphosphate hydrolases"/>
    <property type="match status" value="1"/>
</dbReference>
<dbReference type="Pfam" id="PF05729">
    <property type="entry name" value="NACHT"/>
    <property type="match status" value="1"/>
</dbReference>
<dbReference type="Proteomes" id="UP000663828">
    <property type="component" value="Unassembled WGS sequence"/>
</dbReference>
<dbReference type="GO" id="GO:0006508">
    <property type="term" value="P:proteolysis"/>
    <property type="evidence" value="ECO:0007669"/>
    <property type="project" value="InterPro"/>
</dbReference>
<dbReference type="Gene3D" id="3.40.50.1460">
    <property type="match status" value="1"/>
</dbReference>
<dbReference type="Pfam" id="PF00656">
    <property type="entry name" value="Peptidase_C14"/>
    <property type="match status" value="1"/>
</dbReference>
<dbReference type="EMBL" id="CAJNOR010002460">
    <property type="protein sequence ID" value="CAF1297434.1"/>
    <property type="molecule type" value="Genomic_DNA"/>
</dbReference>
<evidence type="ECO:0000313" key="3">
    <source>
        <dbReference type="EMBL" id="CAF1297434.1"/>
    </source>
</evidence>
<organism evidence="3 4">
    <name type="scientific">Adineta ricciae</name>
    <name type="common">Rotifer</name>
    <dbReference type="NCBI Taxonomy" id="249248"/>
    <lineage>
        <taxon>Eukaryota</taxon>
        <taxon>Metazoa</taxon>
        <taxon>Spiralia</taxon>
        <taxon>Gnathifera</taxon>
        <taxon>Rotifera</taxon>
        <taxon>Eurotatoria</taxon>
        <taxon>Bdelloidea</taxon>
        <taxon>Adinetida</taxon>
        <taxon>Adinetidae</taxon>
        <taxon>Adineta</taxon>
    </lineage>
</organism>
<sequence length="1399" mass="161643">MLYKQALLIGNDQYSGENARLKSCVYDTKTMTNSLRSIGFHTTPAIDLRNDEMEQITDRFTASIQEGAIALFYFSGHGAQLNGKNLLLSIDSDGLTGLNAQILLQKMHQRKPRVIIFVLDCCRSRIEIPYTLLRGALFDQRPRLRDGLAAMGGPPSTIIAFSCAADSTSLASSSDRPNSIYTHHLLKYITTPNVDIDILLKYTAMDVQRDSLNKQLPFIYSNCNESICLNSNPWPMMSVWPGVNQFNPLAVKSIQYPNWDQHVNHTARLQTGILPSYYATYYRLGNYQYPVFGNSCDKQLNTTARAMETLEARLFHILETNPDSDEILKLIEQGVDCNLSKFDSNTDGFISPIELAEKQHAHRALCYLYEHRNSPTKAQLEKHLVFYINHYDLLQEEKNQLALEYIVSHLLHKDILEFYPEHFLIFINALNNIDGATRRGIDLSGGITYSIVLSVRIFTLVRYIVKMHTDFPLILDCEKLTVAENELLHTLEAYYYLYDVDKIPGPIPENLDIDEINKNQSSPLIENYQCIANNIIKKIKQLDLNQEYTILTGWNAHAVCISFRSISPDHIYIRVDNPSHENPPGKHSTSTVAGKNYLAIEPKILGRLKKSDLDFNLNYFILLIDSCARELEENDGISLIYNEKDQIVHLDRENIESIPYFDEQAENNCAVKSWEIGFRMRLQESRKEFCESLLSFDQDNAYNLSKRSKDKRQSDPVSTLYRFASLAKIDDGKKLSIEHIRQLQNGLRKSYERHLQHLSSILVSGSFQSTTEAYIPLTFEEDGTPIDLVSFFANTRVLVLGEVGSGKTTACQHVTYLWACEEIWQNKFKWLFHIKMRNLNSKRYPPMQHTGYSLVDIIEKECFLEYALSGLGKLELNSQLANSSNILWVLDGLDERTIPDHLHSIEEELLAKPHLLLTSRPCESYDFEYDICAHVQSFTDQDIQNYINKHFSIMFRTTANQCWSFIHKSEQLLETARIPTCLEVICHLWDNGKVKLNSEATMGQLYQKMCEYLLRRYLLKFHGLCTSALVGRNIYQEANAKAFTHLERLAFQATKSHQLTISREEIIDVADSLSSSILQIGLLVPQTQNYSSLLLENSYYFIHRSFQEYLCARYMIKVLESDGLHEQKTEVIRFISHEKYNRRIQNVFRLFFELERSTSCTNQFWSIVDSEPRDLLGLRHCARIFHWFPKGSSRFSKEDRKNIRKRTTEVIRTWISNQDRLPHDTSNTYIFESFADATGRRCWLDGWRQDLFIKDPLKRHYLLHDLWSMENINALKTVYDDILGNLHKLHSLITTGPNTRSLKLLNLKDNLFNLYTADNQIKTPELLKKAQEQTRKHESVTTVIEFQALLENYQSFANLNRQSMALGSIIWSLNVDPSALINVNNDMLVRLLQPKRFQL</sequence>
<dbReference type="InterPro" id="IPR007111">
    <property type="entry name" value="NACHT_NTPase"/>
</dbReference>
<dbReference type="PROSITE" id="PS00018">
    <property type="entry name" value="EF_HAND_1"/>
    <property type="match status" value="1"/>
</dbReference>
<dbReference type="PROSITE" id="PS50837">
    <property type="entry name" value="NACHT"/>
    <property type="match status" value="1"/>
</dbReference>
<proteinExistence type="predicted"/>
<dbReference type="PANTHER" id="PTHR22576:SF37">
    <property type="entry name" value="MUCOSA-ASSOCIATED LYMPHOID TISSUE LYMPHOMA TRANSLOCATION PROTEIN 1"/>
    <property type="match status" value="1"/>
</dbReference>
<feature type="domain" description="Caspase family p20" evidence="1">
    <location>
        <begin position="6"/>
        <end position="126"/>
    </location>
</feature>
<comment type="caution">
    <text evidence="3">The sequence shown here is derived from an EMBL/GenBank/DDBJ whole genome shotgun (WGS) entry which is preliminary data.</text>
</comment>
<dbReference type="SUPFAM" id="SSF52540">
    <property type="entry name" value="P-loop containing nucleoside triphosphate hydrolases"/>
    <property type="match status" value="1"/>
</dbReference>